<gene>
    <name evidence="1" type="ORF">COLO4_34573</name>
</gene>
<dbReference type="EMBL" id="AWUE01022413">
    <property type="protein sequence ID" value="OMO58507.1"/>
    <property type="molecule type" value="Genomic_DNA"/>
</dbReference>
<protein>
    <submittedName>
        <fullName evidence="1">Galactose oxidase</fullName>
    </submittedName>
</protein>
<evidence type="ECO:0000313" key="2">
    <source>
        <dbReference type="Proteomes" id="UP000187203"/>
    </source>
</evidence>
<keyword evidence="2" id="KW-1185">Reference proteome</keyword>
<dbReference type="OrthoDB" id="10279113at2759"/>
<evidence type="ECO:0000313" key="1">
    <source>
        <dbReference type="EMBL" id="OMO58507.1"/>
    </source>
</evidence>
<comment type="caution">
    <text evidence="1">The sequence shown here is derived from an EMBL/GenBank/DDBJ whole genome shotgun (WGS) entry which is preliminary data.</text>
</comment>
<organism evidence="1 2">
    <name type="scientific">Corchorus olitorius</name>
    <dbReference type="NCBI Taxonomy" id="93759"/>
    <lineage>
        <taxon>Eukaryota</taxon>
        <taxon>Viridiplantae</taxon>
        <taxon>Streptophyta</taxon>
        <taxon>Embryophyta</taxon>
        <taxon>Tracheophyta</taxon>
        <taxon>Spermatophyta</taxon>
        <taxon>Magnoliopsida</taxon>
        <taxon>eudicotyledons</taxon>
        <taxon>Gunneridae</taxon>
        <taxon>Pentapetalae</taxon>
        <taxon>rosids</taxon>
        <taxon>malvids</taxon>
        <taxon>Malvales</taxon>
        <taxon>Malvaceae</taxon>
        <taxon>Grewioideae</taxon>
        <taxon>Apeibeae</taxon>
        <taxon>Corchorus</taxon>
    </lineage>
</organism>
<dbReference type="Proteomes" id="UP000187203">
    <property type="component" value="Unassembled WGS sequence"/>
</dbReference>
<dbReference type="AlphaFoldDB" id="A0A1R3GKC1"/>
<name>A0A1R3GKC1_9ROSI</name>
<proteinExistence type="predicted"/>
<sequence length="62" mass="7088">MEPKGIRVKARSPNPMARNQWAGNGIMPARNNMVWPCGDHSQGINVGDYQHTIQKFRRQLID</sequence>
<reference evidence="2" key="1">
    <citation type="submission" date="2013-09" db="EMBL/GenBank/DDBJ databases">
        <title>Corchorus olitorius genome sequencing.</title>
        <authorList>
            <person name="Alam M."/>
            <person name="Haque M.S."/>
            <person name="Islam M.S."/>
            <person name="Emdad E.M."/>
            <person name="Islam M.M."/>
            <person name="Ahmed B."/>
            <person name="Halim A."/>
            <person name="Hossen Q.M.M."/>
            <person name="Hossain M.Z."/>
            <person name="Ahmed R."/>
            <person name="Khan M.M."/>
            <person name="Islam R."/>
            <person name="Rashid M.M."/>
            <person name="Khan S.A."/>
            <person name="Rahman M.S."/>
            <person name="Alam M."/>
            <person name="Yahiya A.S."/>
            <person name="Khan M.S."/>
            <person name="Azam M.S."/>
            <person name="Haque T."/>
            <person name="Lashkar M.Z.H."/>
            <person name="Akhand A.I."/>
            <person name="Morshed G."/>
            <person name="Roy S."/>
            <person name="Uddin K.S."/>
            <person name="Rabeya T."/>
            <person name="Hossain A.S."/>
            <person name="Chowdhury A."/>
            <person name="Snigdha A.R."/>
            <person name="Mortoza M.S."/>
            <person name="Matin S.A."/>
            <person name="Hoque S.M.E."/>
            <person name="Islam M.K."/>
            <person name="Roy D.K."/>
            <person name="Haider R."/>
            <person name="Moosa M.M."/>
            <person name="Elias S.M."/>
            <person name="Hasan A.M."/>
            <person name="Jahan S."/>
            <person name="Shafiuddin M."/>
            <person name="Mahmood N."/>
            <person name="Shommy N.S."/>
        </authorList>
    </citation>
    <scope>NUCLEOTIDE SEQUENCE [LARGE SCALE GENOMIC DNA]</scope>
    <source>
        <strain evidence="2">cv. O-4</strain>
    </source>
</reference>
<accession>A0A1R3GKC1</accession>